<name>A0A3B0S842_9ZZZZ</name>
<sequence>DVVFGNAGDGGYWLVGARRSPRVPDIFENVRWSSQHALADTMRNCSGLKIEFAAERFDVDTRADFLEWRRSRAES</sequence>
<gene>
    <name evidence="1" type="ORF">MNBD_ALPHA08-1721</name>
</gene>
<evidence type="ECO:0000313" key="1">
    <source>
        <dbReference type="EMBL" id="VAW02321.1"/>
    </source>
</evidence>
<reference evidence="1" key="1">
    <citation type="submission" date="2018-06" db="EMBL/GenBank/DDBJ databases">
        <authorList>
            <person name="Zhirakovskaya E."/>
        </authorList>
    </citation>
    <scope>NUCLEOTIDE SEQUENCE</scope>
</reference>
<protein>
    <recommendedName>
        <fullName evidence="2">DUF2064 domain-containing protein</fullName>
    </recommendedName>
</protein>
<accession>A0A3B0S842</accession>
<proteinExistence type="predicted"/>
<evidence type="ECO:0008006" key="2">
    <source>
        <dbReference type="Google" id="ProtNLM"/>
    </source>
</evidence>
<dbReference type="EMBL" id="UOEC01000196">
    <property type="protein sequence ID" value="VAW02321.1"/>
    <property type="molecule type" value="Genomic_DNA"/>
</dbReference>
<dbReference type="Pfam" id="PF09837">
    <property type="entry name" value="DUF2064"/>
    <property type="match status" value="1"/>
</dbReference>
<dbReference type="InterPro" id="IPR029044">
    <property type="entry name" value="Nucleotide-diphossugar_trans"/>
</dbReference>
<organism evidence="1">
    <name type="scientific">hydrothermal vent metagenome</name>
    <dbReference type="NCBI Taxonomy" id="652676"/>
    <lineage>
        <taxon>unclassified sequences</taxon>
        <taxon>metagenomes</taxon>
        <taxon>ecological metagenomes</taxon>
    </lineage>
</organism>
<dbReference type="SUPFAM" id="SSF53448">
    <property type="entry name" value="Nucleotide-diphospho-sugar transferases"/>
    <property type="match status" value="1"/>
</dbReference>
<dbReference type="InterPro" id="IPR018641">
    <property type="entry name" value="Trfase_1_rSAM/seldom-assoc"/>
</dbReference>
<dbReference type="AlphaFoldDB" id="A0A3B0S842"/>
<feature type="non-terminal residue" evidence="1">
    <location>
        <position position="1"/>
    </location>
</feature>
<dbReference type="Gene3D" id="3.90.550.10">
    <property type="entry name" value="Spore Coat Polysaccharide Biosynthesis Protein SpsA, Chain A"/>
    <property type="match status" value="1"/>
</dbReference>